<dbReference type="InterPro" id="IPR013362">
    <property type="entry name" value="Pilus_4_PilV"/>
</dbReference>
<dbReference type="AlphaFoldDB" id="A0A372EMN9"/>
<dbReference type="EMBL" id="QVLS01000002">
    <property type="protein sequence ID" value="RFP80941.1"/>
    <property type="molecule type" value="Genomic_DNA"/>
</dbReference>
<gene>
    <name evidence="1" type="primary">pilV</name>
    <name evidence="1" type="ORF">DY262_03955</name>
</gene>
<sequence>MSPRRAARGSTLIEVLIALLVACVGLLAMARLSAAAIGHQKSAQLRLLGQTLVQQYAERARLNVYGFDLGAYDLPLGATAPAAAPLDPDAADLAAAQAVAQADQREFLQAVASALPEGRAQAHSQPSATARDLDVWLLWRDTPVSDAQGLVPAATRQCPQGLSDSDRRGASCMHFRVGL</sequence>
<dbReference type="NCBIfam" id="TIGR02523">
    <property type="entry name" value="type_IV_pilV"/>
    <property type="match status" value="1"/>
</dbReference>
<evidence type="ECO:0000313" key="1">
    <source>
        <dbReference type="EMBL" id="RFP80941.1"/>
    </source>
</evidence>
<evidence type="ECO:0000313" key="2">
    <source>
        <dbReference type="Proteomes" id="UP000261931"/>
    </source>
</evidence>
<dbReference type="RefSeq" id="WP_116957681.1">
    <property type="nucleotide sequence ID" value="NZ_QVLS01000002.1"/>
</dbReference>
<proteinExistence type="predicted"/>
<comment type="caution">
    <text evidence="1">The sequence shown here is derived from an EMBL/GenBank/DDBJ whole genome shotgun (WGS) entry which is preliminary data.</text>
</comment>
<organism evidence="1 2">
    <name type="scientific">Hydrogenophaga borbori</name>
    <dbReference type="NCBI Taxonomy" id="2294117"/>
    <lineage>
        <taxon>Bacteria</taxon>
        <taxon>Pseudomonadati</taxon>
        <taxon>Pseudomonadota</taxon>
        <taxon>Betaproteobacteria</taxon>
        <taxon>Burkholderiales</taxon>
        <taxon>Comamonadaceae</taxon>
        <taxon>Hydrogenophaga</taxon>
    </lineage>
</organism>
<dbReference type="Proteomes" id="UP000261931">
    <property type="component" value="Unassembled WGS sequence"/>
</dbReference>
<dbReference type="InterPro" id="IPR012902">
    <property type="entry name" value="N_methyl_site"/>
</dbReference>
<name>A0A372EMN9_9BURK</name>
<keyword evidence="2" id="KW-1185">Reference proteome</keyword>
<protein>
    <submittedName>
        <fullName evidence="1">Type IV pilus modification protein PilV</fullName>
    </submittedName>
</protein>
<accession>A0A372EMN9</accession>
<dbReference type="Pfam" id="PF07963">
    <property type="entry name" value="N_methyl"/>
    <property type="match status" value="1"/>
</dbReference>
<reference evidence="1 2" key="1">
    <citation type="submission" date="2018-08" db="EMBL/GenBank/DDBJ databases">
        <title>Hydrogenophaga sp. LA-38 isolated from sludge.</title>
        <authorList>
            <person name="Im W.-T."/>
        </authorList>
    </citation>
    <scope>NUCLEOTIDE SEQUENCE [LARGE SCALE GENOMIC DNA]</scope>
    <source>
        <strain evidence="1 2">LA-38</strain>
    </source>
</reference>